<dbReference type="PROSITE" id="PS51202">
    <property type="entry name" value="RCK_C"/>
    <property type="match status" value="2"/>
</dbReference>
<reference evidence="3 4" key="1">
    <citation type="submission" date="2023-03" db="EMBL/GenBank/DDBJ databases">
        <title>WGS of Methanotrichaceae archaeon Mx.</title>
        <authorList>
            <person name="Sorokin D.Y."/>
            <person name="Merkel A.Y."/>
        </authorList>
    </citation>
    <scope>NUCLEOTIDE SEQUENCE [LARGE SCALE GENOMIC DNA]</scope>
    <source>
        <strain evidence="3 4">Mx</strain>
    </source>
</reference>
<dbReference type="Proteomes" id="UP001220010">
    <property type="component" value="Unassembled WGS sequence"/>
</dbReference>
<dbReference type="PANTHER" id="PTHR30445">
    <property type="entry name" value="K(+)_H(+) ANTIPORTER SUBUNIT KHTT"/>
    <property type="match status" value="1"/>
</dbReference>
<dbReference type="InterPro" id="IPR038078">
    <property type="entry name" value="PhoU-like_sf"/>
</dbReference>
<dbReference type="Gene3D" id="1.20.58.220">
    <property type="entry name" value="Phosphate transport system protein phou homolog 2, domain 2"/>
    <property type="match status" value="2"/>
</dbReference>
<accession>A0ABT5X8V5</accession>
<dbReference type="InterPro" id="IPR036721">
    <property type="entry name" value="RCK_C_sf"/>
</dbReference>
<dbReference type="PANTHER" id="PTHR30445:SF8">
    <property type="entry name" value="K(+)_H(+) ANTIPORTER SUBUNIT KHTT"/>
    <property type="match status" value="1"/>
</dbReference>
<protein>
    <submittedName>
        <fullName evidence="3">TrkA C-terminal domain-containing protein</fullName>
    </submittedName>
</protein>
<name>A0ABT5X8V5_9EURY</name>
<sequence length="447" mass="49248">MARRTAAQGYGPVEGKGMAGRTATQGYGSVGGKGKERHLYLIYNGKKKSESGMRKIEYFPVSMKQLLVKMKDTSELMLDLGYSAVLYDDDDLAMEVIRLEEMMDVYDYHVQISAMLAARTVEDAEALSGVLQIASAAEIISNAAGDIASIVHLKMGIPYELKKDLRQAEETVARAVVGADSKVAGRKLDDISFETEGGMVVIAIRRGESWIYDPEPDTEVMPGDILFARGHDEGVPLFLEMTTGRPPVPKTYQESGIGQLERAVDIIVEMKNRSELAVGLAYTAVLFDSEEVAFEVEEIEQEMDEMKYELQRWVLRAAKHVDDIENLRGLLHLAVSTEIISDAALKIANVVLHDIEPHPILAMAMRESDEVITRVEIAPGAEMDGKTLEDLDLETETGMYVLAVKRGGRWTYNPRAKVSLGAGDLIFTRGSKNGEELLLRMSGAKPS</sequence>
<feature type="domain" description="RCK C-terminal" evidence="2">
    <location>
        <begin position="358"/>
        <end position="444"/>
    </location>
</feature>
<dbReference type="Pfam" id="PF01895">
    <property type="entry name" value="PhoU"/>
    <property type="match status" value="2"/>
</dbReference>
<dbReference type="EMBL" id="JARFPK010000028">
    <property type="protein sequence ID" value="MDF0591135.1"/>
    <property type="molecule type" value="Genomic_DNA"/>
</dbReference>
<dbReference type="SUPFAM" id="SSF116726">
    <property type="entry name" value="TrkA C-terminal domain-like"/>
    <property type="match status" value="2"/>
</dbReference>
<evidence type="ECO:0000313" key="4">
    <source>
        <dbReference type="Proteomes" id="UP001220010"/>
    </source>
</evidence>
<dbReference type="SUPFAM" id="SSF109755">
    <property type="entry name" value="PhoU-like"/>
    <property type="match status" value="1"/>
</dbReference>
<proteinExistence type="predicted"/>
<organism evidence="3 4">
    <name type="scientific">Candidatus Methanocrinis natronophilus</name>
    <dbReference type="NCBI Taxonomy" id="3033396"/>
    <lineage>
        <taxon>Archaea</taxon>
        <taxon>Methanobacteriati</taxon>
        <taxon>Methanobacteriota</taxon>
        <taxon>Stenosarchaea group</taxon>
        <taxon>Methanomicrobia</taxon>
        <taxon>Methanotrichales</taxon>
        <taxon>Methanotrichaceae</taxon>
        <taxon>Methanocrinis</taxon>
    </lineage>
</organism>
<dbReference type="Pfam" id="PF02080">
    <property type="entry name" value="TrkA_C"/>
    <property type="match status" value="2"/>
</dbReference>
<evidence type="ECO:0000259" key="2">
    <source>
        <dbReference type="PROSITE" id="PS51202"/>
    </source>
</evidence>
<keyword evidence="1" id="KW-0175">Coiled coil</keyword>
<dbReference type="InterPro" id="IPR026022">
    <property type="entry name" value="PhoU_dom"/>
</dbReference>
<dbReference type="InterPro" id="IPR006037">
    <property type="entry name" value="RCK_C"/>
</dbReference>
<keyword evidence="4" id="KW-1185">Reference proteome</keyword>
<evidence type="ECO:0000313" key="3">
    <source>
        <dbReference type="EMBL" id="MDF0591135.1"/>
    </source>
</evidence>
<feature type="domain" description="RCK C-terminal" evidence="2">
    <location>
        <begin position="160"/>
        <end position="244"/>
    </location>
</feature>
<dbReference type="InterPro" id="IPR050144">
    <property type="entry name" value="AAE_transporter"/>
</dbReference>
<gene>
    <name evidence="3" type="ORF">P0O15_08135</name>
</gene>
<dbReference type="Gene3D" id="3.30.70.1450">
    <property type="entry name" value="Regulator of K+ conductance, C-terminal domain"/>
    <property type="match status" value="2"/>
</dbReference>
<feature type="coiled-coil region" evidence="1">
    <location>
        <begin position="289"/>
        <end position="316"/>
    </location>
</feature>
<evidence type="ECO:0000256" key="1">
    <source>
        <dbReference type="SAM" id="Coils"/>
    </source>
</evidence>
<comment type="caution">
    <text evidence="3">The sequence shown here is derived from an EMBL/GenBank/DDBJ whole genome shotgun (WGS) entry which is preliminary data.</text>
</comment>